<accession>A0A6B3W3I4</accession>
<dbReference type="Proteomes" id="UP000570010">
    <property type="component" value="Unassembled WGS sequence"/>
</dbReference>
<dbReference type="GO" id="GO:0005975">
    <property type="term" value="P:carbohydrate metabolic process"/>
    <property type="evidence" value="ECO:0007669"/>
    <property type="project" value="InterPro"/>
</dbReference>
<feature type="domain" description="Spermatogenesis-associated protein 20-like TRX" evidence="1">
    <location>
        <begin position="7"/>
        <end position="169"/>
    </location>
</feature>
<evidence type="ECO:0000313" key="2">
    <source>
        <dbReference type="EMBL" id="MBA4537146.1"/>
    </source>
</evidence>
<gene>
    <name evidence="3" type="ORF">G4D64_13125</name>
    <name evidence="2" type="ORF">H1Z61_08315</name>
</gene>
<dbReference type="PANTHER" id="PTHR42899:SF1">
    <property type="entry name" value="SPERMATOGENESIS-ASSOCIATED PROTEIN 20"/>
    <property type="match status" value="1"/>
</dbReference>
<dbReference type="InterPro" id="IPR024705">
    <property type="entry name" value="Ssp411"/>
</dbReference>
<dbReference type="AlphaFoldDB" id="A0A6B3W3I4"/>
<dbReference type="CDD" id="cd02955">
    <property type="entry name" value="SSP411"/>
    <property type="match status" value="1"/>
</dbReference>
<dbReference type="SUPFAM" id="SSF52833">
    <property type="entry name" value="Thioredoxin-like"/>
    <property type="match status" value="1"/>
</dbReference>
<dbReference type="Proteomes" id="UP000472971">
    <property type="component" value="Unassembled WGS sequence"/>
</dbReference>
<evidence type="ECO:0000259" key="1">
    <source>
        <dbReference type="Pfam" id="PF03190"/>
    </source>
</evidence>
<dbReference type="EMBL" id="JAAIWN010000034">
    <property type="protein sequence ID" value="NEY82421.1"/>
    <property type="molecule type" value="Genomic_DNA"/>
</dbReference>
<evidence type="ECO:0000313" key="3">
    <source>
        <dbReference type="EMBL" id="NEY82421.1"/>
    </source>
</evidence>
<dbReference type="InterPro" id="IPR012341">
    <property type="entry name" value="6hp_glycosidase-like_sf"/>
</dbReference>
<evidence type="ECO:0000313" key="5">
    <source>
        <dbReference type="Proteomes" id="UP000570010"/>
    </source>
</evidence>
<protein>
    <submittedName>
        <fullName evidence="3">Thioredoxin domain-containing protein</fullName>
    </submittedName>
</protein>
<reference evidence="3 4" key="1">
    <citation type="submission" date="2020-02" db="EMBL/GenBank/DDBJ databases">
        <title>Bacillus aquiflavi sp. nov., isolated from yellow water of strong flavor Chinese baijiu in Yibin region of China.</title>
        <authorList>
            <person name="Xie J."/>
        </authorList>
    </citation>
    <scope>NUCLEOTIDE SEQUENCE [LARGE SCALE GENOMIC DNA]</scope>
    <source>
        <strain evidence="3 4">3H-10</strain>
    </source>
</reference>
<dbReference type="RefSeq" id="WP_163242829.1">
    <property type="nucleotide sequence ID" value="NZ_CP082780.1"/>
</dbReference>
<reference evidence="2 5" key="2">
    <citation type="submission" date="2020-07" db="EMBL/GenBank/DDBJ databases">
        <authorList>
            <person name="Feng H."/>
        </authorList>
    </citation>
    <scope>NUCLEOTIDE SEQUENCE [LARGE SCALE GENOMIC DNA]</scope>
    <source>
        <strain evidence="5">s-12</strain>
        <strain evidence="2">S-12</strain>
    </source>
</reference>
<dbReference type="Pfam" id="PF03190">
    <property type="entry name" value="Thioredox_DsbH"/>
    <property type="match status" value="1"/>
</dbReference>
<dbReference type="InterPro" id="IPR036249">
    <property type="entry name" value="Thioredoxin-like_sf"/>
</dbReference>
<dbReference type="Gene3D" id="3.40.30.10">
    <property type="entry name" value="Glutaredoxin"/>
    <property type="match status" value="1"/>
</dbReference>
<dbReference type="PANTHER" id="PTHR42899">
    <property type="entry name" value="SPERMATOGENESIS-ASSOCIATED PROTEIN 20"/>
    <property type="match status" value="1"/>
</dbReference>
<sequence length="689" mass="79604">MSTNKKPNRLIAEKSPYLLQHAYNPVEWYPWGQEAFEKAKAENKPIFLSIGYSTCHWCHVMERESFEDEAVAKLINERFVSIKVDREERPDIDSVYMNVCQMLTGQGGWPLNVFLTPDLKPFYAGTYFPKESRYGRPGIVDAITQLSDKYHHERERIDSVAGQITESLQQAAKRTGTKKLSARILHKTYEQLSNSFDSIYGGFGGAPKFPIPHHLMYLLRYYKWTDAELALKMVEKTLDSMANGGIYDHVGFGFARYSTDQMWLVPHFEKMLYDNALLLYVYSEAYQVTKKDTYEKIVAEIIQFIKKEMTDQHTAFYSALDADSEGIEGKYYVWSKQEVISILGEQLGPYYCDLYDITENGNFEGKNIPNLIHTNVLSVSEKYGFTVEEGKQQLEKARQRLFEERSKRARPHLDDKVLTSWNALMIAGLTKAAKVFNKEEYRQLAEKAFSFIENTMFRHDRLMARYREGEVKYEAYLDDYAFLLWAAIELYELTFEVHYLQTALRLAERMKDSFWDDEKGGFFFTSKEAKAVLVREKQIADGALPSGNSVAAVQLIKLSHLTGEMKWREMTEKMLTTFEQDVSSYGASFTYFLQSILLMEMGLKEVVILGNNPDVMEMLTTVRKQFLPETIVLNTDDPKRLEHVSPFAGQYEKIAETTIYICENFACQQPLTDINKALEVIIETPNQNA</sequence>
<comment type="caution">
    <text evidence="3">The sequence shown here is derived from an EMBL/GenBank/DDBJ whole genome shotgun (WGS) entry which is preliminary data.</text>
</comment>
<keyword evidence="4" id="KW-1185">Reference proteome</keyword>
<dbReference type="InterPro" id="IPR008928">
    <property type="entry name" value="6-hairpin_glycosidase_sf"/>
</dbReference>
<dbReference type="EMBL" id="JACEIO010000016">
    <property type="protein sequence ID" value="MBA4537146.1"/>
    <property type="molecule type" value="Genomic_DNA"/>
</dbReference>
<dbReference type="SUPFAM" id="SSF48208">
    <property type="entry name" value="Six-hairpin glycosidases"/>
    <property type="match status" value="1"/>
</dbReference>
<proteinExistence type="predicted"/>
<dbReference type="Gene3D" id="1.50.10.10">
    <property type="match status" value="2"/>
</dbReference>
<evidence type="ECO:0000313" key="4">
    <source>
        <dbReference type="Proteomes" id="UP000472971"/>
    </source>
</evidence>
<name>A0A6B3W3I4_9BACI</name>
<dbReference type="PIRSF" id="PIRSF006402">
    <property type="entry name" value="UCP006402_thioredoxin"/>
    <property type="match status" value="1"/>
</dbReference>
<organism evidence="3 4">
    <name type="scientific">Bacillus aquiflavi</name>
    <dbReference type="NCBI Taxonomy" id="2672567"/>
    <lineage>
        <taxon>Bacteria</taxon>
        <taxon>Bacillati</taxon>
        <taxon>Bacillota</taxon>
        <taxon>Bacilli</taxon>
        <taxon>Bacillales</taxon>
        <taxon>Bacillaceae</taxon>
        <taxon>Bacillus</taxon>
    </lineage>
</organism>
<dbReference type="InterPro" id="IPR004879">
    <property type="entry name" value="Ssp411-like_TRX"/>
</dbReference>